<evidence type="ECO:0000313" key="2">
    <source>
        <dbReference type="EMBL" id="SIQ66162.1"/>
    </source>
</evidence>
<dbReference type="OrthoDB" id="1142957at2"/>
<feature type="transmembrane region" description="Helical" evidence="1">
    <location>
        <begin position="132"/>
        <end position="152"/>
    </location>
</feature>
<dbReference type="STRING" id="228959.SAMN05421797_102375"/>
<dbReference type="EMBL" id="FTMA01000002">
    <property type="protein sequence ID" value="SIQ66162.1"/>
    <property type="molecule type" value="Genomic_DNA"/>
</dbReference>
<gene>
    <name evidence="2" type="ORF">SAMN05421797_102375</name>
</gene>
<proteinExistence type="predicted"/>
<sequence length="238" mass="27357">MNQLTDILFSEVNLTLTLLLILLLVYWIITMIGGLDFDLDLDVDIDVDVSADIDLDAGIEGGNLDFEDISNTEINQDDVLGKRRRPLKWWQIFLIYFNFVGLPFMFTFTCWIFVWWLMTTLLTTITFTYENYIGFIIMLAAFFPALFINKLFTTPFKAFFKQLNKDGDAPVDFLGRQATLLSNITEDKMGNAEVKADGNSHSIYVKSLDRKPLTYGSSVLIIKRSADHTYFLVQSYNQ</sequence>
<feature type="transmembrane region" description="Helical" evidence="1">
    <location>
        <begin position="12"/>
        <end position="29"/>
    </location>
</feature>
<dbReference type="InterPro" id="IPR012340">
    <property type="entry name" value="NA-bd_OB-fold"/>
</dbReference>
<evidence type="ECO:0008006" key="4">
    <source>
        <dbReference type="Google" id="ProtNLM"/>
    </source>
</evidence>
<keyword evidence="1" id="KW-1133">Transmembrane helix</keyword>
<accession>A0A1N6UKU8</accession>
<dbReference type="AlphaFoldDB" id="A0A1N6UKU8"/>
<dbReference type="Proteomes" id="UP000186953">
    <property type="component" value="Unassembled WGS sequence"/>
</dbReference>
<feature type="transmembrane region" description="Helical" evidence="1">
    <location>
        <begin position="92"/>
        <end position="117"/>
    </location>
</feature>
<keyword evidence="3" id="KW-1185">Reference proteome</keyword>
<organism evidence="2 3">
    <name type="scientific">Maribacter ulvicola</name>
    <dbReference type="NCBI Taxonomy" id="228959"/>
    <lineage>
        <taxon>Bacteria</taxon>
        <taxon>Pseudomonadati</taxon>
        <taxon>Bacteroidota</taxon>
        <taxon>Flavobacteriia</taxon>
        <taxon>Flavobacteriales</taxon>
        <taxon>Flavobacteriaceae</taxon>
        <taxon>Maribacter</taxon>
    </lineage>
</organism>
<reference evidence="3" key="1">
    <citation type="submission" date="2017-01" db="EMBL/GenBank/DDBJ databases">
        <authorList>
            <person name="Varghese N."/>
            <person name="Submissions S."/>
        </authorList>
    </citation>
    <scope>NUCLEOTIDE SEQUENCE [LARGE SCALE GENOMIC DNA]</scope>
    <source>
        <strain evidence="3">DSM 15366</strain>
    </source>
</reference>
<evidence type="ECO:0000313" key="3">
    <source>
        <dbReference type="Proteomes" id="UP000186953"/>
    </source>
</evidence>
<dbReference type="RefSeq" id="WP_076548330.1">
    <property type="nucleotide sequence ID" value="NZ_FTMA01000002.1"/>
</dbReference>
<dbReference type="Gene3D" id="2.40.50.140">
    <property type="entry name" value="Nucleic acid-binding proteins"/>
    <property type="match status" value="1"/>
</dbReference>
<keyword evidence="1" id="KW-0472">Membrane</keyword>
<keyword evidence="1" id="KW-0812">Transmembrane</keyword>
<protein>
    <recommendedName>
        <fullName evidence="4">NfeD-like C-terminal, partner-binding</fullName>
    </recommendedName>
</protein>
<name>A0A1N6UKU8_9FLAO</name>
<evidence type="ECO:0000256" key="1">
    <source>
        <dbReference type="SAM" id="Phobius"/>
    </source>
</evidence>